<gene>
    <name evidence="2" type="ORF">CRM22_007812</name>
</gene>
<sequence length="422" mass="46228">MYRKLTAVLRGVQECFSKLFSSLGDTAYDLRLESSGLFSEEQRSLEAFAITKGLSDTSSHLTPKLMGIRSYEFCTMLHSVVFFIVSSSLRGIGFCEKFGFCLTMTVFAVALCCLAVLSRVEAKCMVGVVILELYAKQMENLAQLLANTQLEKCPAHRSNPQLAKLMKSLNDFKTVGQSSISTHLPKLARGQWKIYLQPISENMQKLDSWVTAAPESPCLNEHVLEVFAVQSADIVGGLQASTNLLKKLTDTLDGSDDYRSGFFTAYQTYLSELVDTLEKVKNDETVICAVITEDGAPAYSKILGAVINFLTNSHPAIITQEKNIVTGFLTANSVALNGLITGADTHAKSAMSKAVVLKEKCTDKPNPLVPVAISLERAWEEVNSKTKSVLQHCTMVICLGIVTTASAHFTAHLWQVNKGIWS</sequence>
<accession>A0A4S2LEI8</accession>
<evidence type="ECO:0000256" key="1">
    <source>
        <dbReference type="SAM" id="Phobius"/>
    </source>
</evidence>
<name>A0A4S2LEI8_OPIFE</name>
<reference evidence="2 3" key="1">
    <citation type="journal article" date="2019" name="BMC Genomics">
        <title>New insights from Opisthorchis felineus genome: update on genomics of the epidemiologically important liver flukes.</title>
        <authorList>
            <person name="Ershov N.I."/>
            <person name="Mordvinov V.A."/>
            <person name="Prokhortchouk E.B."/>
            <person name="Pakharukova M.Y."/>
            <person name="Gunbin K.V."/>
            <person name="Ustyantsev K."/>
            <person name="Genaev M.A."/>
            <person name="Blinov A.G."/>
            <person name="Mazur A."/>
            <person name="Boulygina E."/>
            <person name="Tsygankova S."/>
            <person name="Khrameeva E."/>
            <person name="Chekanov N."/>
            <person name="Fan G."/>
            <person name="Xiao A."/>
            <person name="Zhang H."/>
            <person name="Xu X."/>
            <person name="Yang H."/>
            <person name="Solovyev V."/>
            <person name="Lee S.M."/>
            <person name="Liu X."/>
            <person name="Afonnikov D.A."/>
            <person name="Skryabin K.G."/>
        </authorList>
    </citation>
    <scope>NUCLEOTIDE SEQUENCE [LARGE SCALE GENOMIC DNA]</scope>
    <source>
        <strain evidence="2">AK-0245</strain>
        <tissue evidence="2">Whole organism</tissue>
    </source>
</reference>
<keyword evidence="3" id="KW-1185">Reference proteome</keyword>
<feature type="transmembrane region" description="Helical" evidence="1">
    <location>
        <begin position="98"/>
        <end position="117"/>
    </location>
</feature>
<dbReference type="AlphaFoldDB" id="A0A4S2LEI8"/>
<keyword evidence="1" id="KW-0812">Transmembrane</keyword>
<evidence type="ECO:0000313" key="3">
    <source>
        <dbReference type="Proteomes" id="UP000308267"/>
    </source>
</evidence>
<dbReference type="Proteomes" id="UP000308267">
    <property type="component" value="Unassembled WGS sequence"/>
</dbReference>
<dbReference type="EMBL" id="SJOL01007812">
    <property type="protein sequence ID" value="TGZ61740.1"/>
    <property type="molecule type" value="Genomic_DNA"/>
</dbReference>
<proteinExistence type="predicted"/>
<organism evidence="2 3">
    <name type="scientific">Opisthorchis felineus</name>
    <dbReference type="NCBI Taxonomy" id="147828"/>
    <lineage>
        <taxon>Eukaryota</taxon>
        <taxon>Metazoa</taxon>
        <taxon>Spiralia</taxon>
        <taxon>Lophotrochozoa</taxon>
        <taxon>Platyhelminthes</taxon>
        <taxon>Trematoda</taxon>
        <taxon>Digenea</taxon>
        <taxon>Opisthorchiida</taxon>
        <taxon>Opisthorchiata</taxon>
        <taxon>Opisthorchiidae</taxon>
        <taxon>Opisthorchis</taxon>
    </lineage>
</organism>
<comment type="caution">
    <text evidence="2">The sequence shown here is derived from an EMBL/GenBank/DDBJ whole genome shotgun (WGS) entry which is preliminary data.</text>
</comment>
<evidence type="ECO:0000313" key="2">
    <source>
        <dbReference type="EMBL" id="TGZ61740.1"/>
    </source>
</evidence>
<keyword evidence="1" id="KW-1133">Transmembrane helix</keyword>
<keyword evidence="1" id="KW-0472">Membrane</keyword>
<dbReference type="OrthoDB" id="10383550at2759"/>
<protein>
    <submittedName>
        <fullName evidence="2">Uncharacterized protein</fullName>
    </submittedName>
</protein>